<dbReference type="Gene3D" id="3.30.420.10">
    <property type="entry name" value="Ribonuclease H-like superfamily/Ribonuclease H"/>
    <property type="match status" value="1"/>
</dbReference>
<protein>
    <submittedName>
        <fullName evidence="1">Uncharacterized protein</fullName>
    </submittedName>
</protein>
<gene>
    <name evidence="1" type="ORF">TNCT_471901</name>
</gene>
<dbReference type="Proteomes" id="UP000887116">
    <property type="component" value="Unassembled WGS sequence"/>
</dbReference>
<sequence length="120" mass="14105">MLENDDFGDRIVLSDEATFHVTLSDSTEIMFESGVQITLGKSLSIYVRDSPKLNFFVAIRKRMFYEPFFFAEESVRGHWYLDMLQNWSMPQLEEDSQDFIFQQVRAPSRFHPMNISHNVG</sequence>
<comment type="caution">
    <text evidence="1">The sequence shown here is derived from an EMBL/GenBank/DDBJ whole genome shotgun (WGS) entry which is preliminary data.</text>
</comment>
<dbReference type="InterPro" id="IPR036397">
    <property type="entry name" value="RNaseH_sf"/>
</dbReference>
<reference evidence="1" key="1">
    <citation type="submission" date="2020-07" db="EMBL/GenBank/DDBJ databases">
        <title>Multicomponent nature underlies the extraordinary mechanical properties of spider dragline silk.</title>
        <authorList>
            <person name="Kono N."/>
            <person name="Nakamura H."/>
            <person name="Mori M."/>
            <person name="Yoshida Y."/>
            <person name="Ohtoshi R."/>
            <person name="Malay A.D."/>
            <person name="Moran D.A.P."/>
            <person name="Tomita M."/>
            <person name="Numata K."/>
            <person name="Arakawa K."/>
        </authorList>
    </citation>
    <scope>NUCLEOTIDE SEQUENCE</scope>
</reference>
<dbReference type="PANTHER" id="PTHR47326">
    <property type="entry name" value="TRANSPOSABLE ELEMENT TC3 TRANSPOSASE-LIKE PROTEIN"/>
    <property type="match status" value="1"/>
</dbReference>
<evidence type="ECO:0000313" key="2">
    <source>
        <dbReference type="Proteomes" id="UP000887116"/>
    </source>
</evidence>
<dbReference type="AlphaFoldDB" id="A0A8X6J2R2"/>
<organism evidence="1 2">
    <name type="scientific">Trichonephila clavata</name>
    <name type="common">Joro spider</name>
    <name type="synonym">Nephila clavata</name>
    <dbReference type="NCBI Taxonomy" id="2740835"/>
    <lineage>
        <taxon>Eukaryota</taxon>
        <taxon>Metazoa</taxon>
        <taxon>Ecdysozoa</taxon>
        <taxon>Arthropoda</taxon>
        <taxon>Chelicerata</taxon>
        <taxon>Arachnida</taxon>
        <taxon>Araneae</taxon>
        <taxon>Araneomorphae</taxon>
        <taxon>Entelegynae</taxon>
        <taxon>Araneoidea</taxon>
        <taxon>Nephilidae</taxon>
        <taxon>Trichonephila</taxon>
    </lineage>
</organism>
<keyword evidence="2" id="KW-1185">Reference proteome</keyword>
<name>A0A8X6J2R2_TRICU</name>
<dbReference type="PANTHER" id="PTHR47326:SF1">
    <property type="entry name" value="HTH PSQ-TYPE DOMAIN-CONTAINING PROTEIN"/>
    <property type="match status" value="1"/>
</dbReference>
<dbReference type="OrthoDB" id="6437515at2759"/>
<accession>A0A8X6J2R2</accession>
<dbReference type="GO" id="GO:0003676">
    <property type="term" value="F:nucleic acid binding"/>
    <property type="evidence" value="ECO:0007669"/>
    <property type="project" value="InterPro"/>
</dbReference>
<dbReference type="EMBL" id="BMAO01026157">
    <property type="protein sequence ID" value="GFR07418.1"/>
    <property type="molecule type" value="Genomic_DNA"/>
</dbReference>
<evidence type="ECO:0000313" key="1">
    <source>
        <dbReference type="EMBL" id="GFR07418.1"/>
    </source>
</evidence>
<proteinExistence type="predicted"/>